<keyword evidence="1" id="KW-0808">Transferase</keyword>
<dbReference type="OrthoDB" id="24822at2759"/>
<proteinExistence type="predicted"/>
<dbReference type="AlphaFoldDB" id="A0A7K8Y4J7"/>
<evidence type="ECO:0000313" key="2">
    <source>
        <dbReference type="Proteomes" id="UP000583613"/>
    </source>
</evidence>
<dbReference type="GO" id="GO:0016301">
    <property type="term" value="F:kinase activity"/>
    <property type="evidence" value="ECO:0007669"/>
    <property type="project" value="UniProtKB-KW"/>
</dbReference>
<dbReference type="InterPro" id="IPR011989">
    <property type="entry name" value="ARM-like"/>
</dbReference>
<name>A0A7K8Y4J7_9PICI</name>
<feature type="non-terminal residue" evidence="1">
    <location>
        <position position="188"/>
    </location>
</feature>
<dbReference type="EMBL" id="VWZE01024626">
    <property type="protein sequence ID" value="NXF97716.1"/>
    <property type="molecule type" value="Genomic_DNA"/>
</dbReference>
<keyword evidence="1" id="KW-0418">Kinase</keyword>
<dbReference type="SUPFAM" id="SSF48371">
    <property type="entry name" value="ARM repeat"/>
    <property type="match status" value="1"/>
</dbReference>
<dbReference type="Proteomes" id="UP000583613">
    <property type="component" value="Unassembled WGS sequence"/>
</dbReference>
<sequence>QVVKQVPVRFDLKALHVPTYSAEALSCLKEPEQNDFLQGVCSLLDSTEKSAGAARSKLNLLHYLCTVAVHQEIASWLISSQLFPVLIEQLRVSTNWDVRARVAQVIALLASHTSELGANVPVSEAILLLTEIIRENFRNSKLKQSLLPALGELLYLIAREEDKRGHPGECWVVPSTAYTMIMRSLREG</sequence>
<comment type="caution">
    <text evidence="1">The sequence shown here is derived from an EMBL/GenBank/DDBJ whole genome shotgun (WGS) entry which is preliminary data.</text>
</comment>
<dbReference type="PANTHER" id="PTHR46240:SF1">
    <property type="entry name" value="SERINE_THREONINE-PROTEIN KINASE ULK4"/>
    <property type="match status" value="1"/>
</dbReference>
<evidence type="ECO:0000313" key="1">
    <source>
        <dbReference type="EMBL" id="NXF97716.1"/>
    </source>
</evidence>
<organism evidence="1 2">
    <name type="scientific">Eubucco bourcierii</name>
    <name type="common">red-headed barbet</name>
    <dbReference type="NCBI Taxonomy" id="91767"/>
    <lineage>
        <taxon>Eukaryota</taxon>
        <taxon>Metazoa</taxon>
        <taxon>Chordata</taxon>
        <taxon>Craniata</taxon>
        <taxon>Vertebrata</taxon>
        <taxon>Euteleostomi</taxon>
        <taxon>Archelosauria</taxon>
        <taxon>Archosauria</taxon>
        <taxon>Dinosauria</taxon>
        <taxon>Saurischia</taxon>
        <taxon>Theropoda</taxon>
        <taxon>Coelurosauria</taxon>
        <taxon>Aves</taxon>
        <taxon>Neognathae</taxon>
        <taxon>Neoaves</taxon>
        <taxon>Telluraves</taxon>
        <taxon>Coraciimorphae</taxon>
        <taxon>Piciformes</taxon>
        <taxon>Ramphastidae</taxon>
        <taxon>Eubucco</taxon>
    </lineage>
</organism>
<accession>A0A7K8Y4J7</accession>
<dbReference type="Gene3D" id="1.25.10.10">
    <property type="entry name" value="Leucine-rich Repeat Variant"/>
    <property type="match status" value="1"/>
</dbReference>
<dbReference type="InterPro" id="IPR016024">
    <property type="entry name" value="ARM-type_fold"/>
</dbReference>
<reference evidence="1 2" key="1">
    <citation type="submission" date="2019-09" db="EMBL/GenBank/DDBJ databases">
        <title>Bird 10,000 Genomes (B10K) Project - Family phase.</title>
        <authorList>
            <person name="Zhang G."/>
        </authorList>
    </citation>
    <scope>NUCLEOTIDE SEQUENCE [LARGE SCALE GENOMIC DNA]</scope>
    <source>
        <strain evidence="1">B10K-DU-001-04</strain>
        <tissue evidence="1">Muscle</tissue>
    </source>
</reference>
<gene>
    <name evidence="1" type="primary">Ulk4_0</name>
    <name evidence="1" type="ORF">EUBBOU_R08469</name>
</gene>
<feature type="non-terminal residue" evidence="1">
    <location>
        <position position="1"/>
    </location>
</feature>
<dbReference type="PANTHER" id="PTHR46240">
    <property type="entry name" value="SER/THR PROTEIN KINASE ULK4"/>
    <property type="match status" value="1"/>
</dbReference>
<dbReference type="InterPro" id="IPR045906">
    <property type="entry name" value="ULK4"/>
</dbReference>
<keyword evidence="2" id="KW-1185">Reference proteome</keyword>
<protein>
    <submittedName>
        <fullName evidence="1">ULK4 kinase</fullName>
    </submittedName>
</protein>